<dbReference type="EMBL" id="CP066681">
    <property type="protein sequence ID" value="QQG36426.1"/>
    <property type="molecule type" value="Genomic_DNA"/>
</dbReference>
<dbReference type="Proteomes" id="UP000595362">
    <property type="component" value="Chromosome"/>
</dbReference>
<evidence type="ECO:0000313" key="2">
    <source>
        <dbReference type="Proteomes" id="UP000595362"/>
    </source>
</evidence>
<gene>
    <name evidence="1" type="ORF">HYS17_01130</name>
</gene>
<sequence>MPRRNSIVKNYYLEADDGRGSIWTIWLSPALTGFNDVYFAGSGYRRPNSNNEGFLFHLSHHKDGRSHIKNSDEKIHKFRLTNQNNFPICSVYAHSKDLLVPLEIPENIKGEIIPVDIRLKDNPDSYEWCELFFAHFEISKTESFLRKYTGKEYEFNVVDQIDIGQGKEILVLFRFVRSVATSGKIPNLSKEVTYSNRNRLTVWGFRCSNEKHVTIHDLAANKIDRISQLYRKSLLLRALMSSASYLGF</sequence>
<protein>
    <submittedName>
        <fullName evidence="1">Uncharacterized protein</fullName>
    </submittedName>
</protein>
<evidence type="ECO:0000313" key="1">
    <source>
        <dbReference type="EMBL" id="QQG36426.1"/>
    </source>
</evidence>
<name>A0A7T5UHX9_9BACT</name>
<organism evidence="1 2">
    <name type="scientific">Micavibrio aeruginosavorus</name>
    <dbReference type="NCBI Taxonomy" id="349221"/>
    <lineage>
        <taxon>Bacteria</taxon>
        <taxon>Pseudomonadati</taxon>
        <taxon>Bdellovibrionota</taxon>
        <taxon>Bdellovibrionia</taxon>
        <taxon>Bdellovibrionales</taxon>
        <taxon>Pseudobdellovibrionaceae</taxon>
        <taxon>Micavibrio</taxon>
    </lineage>
</organism>
<accession>A0A7T5UHX9</accession>
<reference evidence="1 2" key="1">
    <citation type="submission" date="2020-07" db="EMBL/GenBank/DDBJ databases">
        <title>Huge and variable diversity of episymbiotic CPR bacteria and DPANN archaea in groundwater ecosystems.</title>
        <authorList>
            <person name="He C.Y."/>
            <person name="Keren R."/>
            <person name="Whittaker M."/>
            <person name="Farag I.F."/>
            <person name="Doudna J."/>
            <person name="Cate J.H.D."/>
            <person name="Banfield J.F."/>
        </authorList>
    </citation>
    <scope>NUCLEOTIDE SEQUENCE [LARGE SCALE GENOMIC DNA]</scope>
    <source>
        <strain evidence="1">NC_groundwater_70_Ag_B-0.1um_54_66</strain>
    </source>
</reference>
<dbReference type="AlphaFoldDB" id="A0A7T5UHX9"/>
<proteinExistence type="predicted"/>